<name>A0A5P1UXL1_9GAMM</name>
<evidence type="ECO:0000313" key="2">
    <source>
        <dbReference type="Proteomes" id="UP000325177"/>
    </source>
</evidence>
<sequence>MDNMKRITIFVMDADSSDDVDQVGAWLEKWKDSVNVVDYSTGGWEHCWDIEATLDAVAEVPEQWLCCSEWATPEIFDQTK</sequence>
<evidence type="ECO:0000313" key="1">
    <source>
        <dbReference type="EMBL" id="QER39916.1"/>
    </source>
</evidence>
<dbReference type="AlphaFoldDB" id="A0A5P1UXL1"/>
<dbReference type="EMBL" id="CP043909">
    <property type="protein sequence ID" value="QER39916.1"/>
    <property type="molecule type" value="Genomic_DNA"/>
</dbReference>
<protein>
    <submittedName>
        <fullName evidence="1">Uncharacterized protein</fullName>
    </submittedName>
</protein>
<proteinExistence type="predicted"/>
<dbReference type="KEGG" id="asue:F2A31_09385"/>
<organism evidence="1 2">
    <name type="scientific">Acinetobacter suaedae</name>
    <dbReference type="NCBI Taxonomy" id="2609668"/>
    <lineage>
        <taxon>Bacteria</taxon>
        <taxon>Pseudomonadati</taxon>
        <taxon>Pseudomonadota</taxon>
        <taxon>Gammaproteobacteria</taxon>
        <taxon>Moraxellales</taxon>
        <taxon>Moraxellaceae</taxon>
        <taxon>Acinetobacter</taxon>
    </lineage>
</organism>
<dbReference type="RefSeq" id="WP_150026170.1">
    <property type="nucleotide sequence ID" value="NZ_CP043909.1"/>
</dbReference>
<keyword evidence="2" id="KW-1185">Reference proteome</keyword>
<gene>
    <name evidence="1" type="ORF">F2A31_09385</name>
</gene>
<dbReference type="Proteomes" id="UP000325177">
    <property type="component" value="Chromosome"/>
</dbReference>
<accession>A0A5P1UXL1</accession>
<reference evidence="1 2" key="1">
    <citation type="submission" date="2019-09" db="EMBL/GenBank/DDBJ databases">
        <title>Acinetobacter sp. C16S1 isolated from saline soil.</title>
        <authorList>
            <person name="Xu L."/>
            <person name="Sun J.-Q."/>
        </authorList>
    </citation>
    <scope>NUCLEOTIDE SEQUENCE [LARGE SCALE GENOMIC DNA]</scope>
    <source>
        <strain evidence="1 2">C16S1</strain>
    </source>
</reference>